<evidence type="ECO:0000313" key="6">
    <source>
        <dbReference type="EMBL" id="KAF2099352.1"/>
    </source>
</evidence>
<proteinExistence type="inferred from homology"/>
<dbReference type="AlphaFoldDB" id="A0A9P4IGS3"/>
<dbReference type="GO" id="GO:0016846">
    <property type="term" value="F:carbon-sulfur lyase activity"/>
    <property type="evidence" value="ECO:0007669"/>
    <property type="project" value="InterPro"/>
</dbReference>
<keyword evidence="2" id="KW-0479">Metal-binding</keyword>
<gene>
    <name evidence="6" type="ORF">NA57DRAFT_74854</name>
</gene>
<evidence type="ECO:0000256" key="2">
    <source>
        <dbReference type="ARBA" id="ARBA00022723"/>
    </source>
</evidence>
<keyword evidence="7" id="KW-1185">Reference proteome</keyword>
<evidence type="ECO:0000259" key="5">
    <source>
        <dbReference type="PROSITE" id="PS51891"/>
    </source>
</evidence>
<comment type="similarity">
    <text evidence="1">Belongs to the Gfa family.</text>
</comment>
<feature type="domain" description="CENP-V/GFA" evidence="5">
    <location>
        <begin position="2"/>
        <end position="123"/>
    </location>
</feature>
<keyword evidence="4" id="KW-0456">Lyase</keyword>
<sequence length="136" mass="14255">MPSGSCFCGETGVSYTGDVAMKALCHCNDCKKITGSVFSTNIVVPGEGFEVKGSPKSISKTADTGNEITSYFCGNCGTTLYRDGASFGTMKVIKAGVMDDADIINGTAKPDVELYAPLRTAWQPKLDGSADKQSMS</sequence>
<dbReference type="InterPro" id="IPR011057">
    <property type="entry name" value="Mss4-like_sf"/>
</dbReference>
<protein>
    <recommendedName>
        <fullName evidence="5">CENP-V/GFA domain-containing protein</fullName>
    </recommendedName>
</protein>
<dbReference type="PANTHER" id="PTHR33337:SF30">
    <property type="entry name" value="DUF636 DOMAIN PROTEIN (AFU_ORTHOLOGUE AFUA_1G03180)"/>
    <property type="match status" value="1"/>
</dbReference>
<comment type="caution">
    <text evidence="6">The sequence shown here is derived from an EMBL/GenBank/DDBJ whole genome shotgun (WGS) entry which is preliminary data.</text>
</comment>
<dbReference type="SUPFAM" id="SSF51316">
    <property type="entry name" value="Mss4-like"/>
    <property type="match status" value="1"/>
</dbReference>
<dbReference type="GO" id="GO:0046872">
    <property type="term" value="F:metal ion binding"/>
    <property type="evidence" value="ECO:0007669"/>
    <property type="project" value="UniProtKB-KW"/>
</dbReference>
<dbReference type="Gene3D" id="3.90.1590.10">
    <property type="entry name" value="glutathione-dependent formaldehyde- activating enzyme (gfa)"/>
    <property type="match status" value="1"/>
</dbReference>
<dbReference type="PANTHER" id="PTHR33337">
    <property type="entry name" value="GFA DOMAIN-CONTAINING PROTEIN"/>
    <property type="match status" value="1"/>
</dbReference>
<keyword evidence="3" id="KW-0862">Zinc</keyword>
<name>A0A9P4IGS3_9PEZI</name>
<dbReference type="Pfam" id="PF04828">
    <property type="entry name" value="GFA"/>
    <property type="match status" value="1"/>
</dbReference>
<reference evidence="6" key="1">
    <citation type="journal article" date="2020" name="Stud. Mycol.">
        <title>101 Dothideomycetes genomes: a test case for predicting lifestyles and emergence of pathogens.</title>
        <authorList>
            <person name="Haridas S."/>
            <person name="Albert R."/>
            <person name="Binder M."/>
            <person name="Bloem J."/>
            <person name="Labutti K."/>
            <person name="Salamov A."/>
            <person name="Andreopoulos B."/>
            <person name="Baker S."/>
            <person name="Barry K."/>
            <person name="Bills G."/>
            <person name="Bluhm B."/>
            <person name="Cannon C."/>
            <person name="Castanera R."/>
            <person name="Culley D."/>
            <person name="Daum C."/>
            <person name="Ezra D."/>
            <person name="Gonzalez J."/>
            <person name="Henrissat B."/>
            <person name="Kuo A."/>
            <person name="Liang C."/>
            <person name="Lipzen A."/>
            <person name="Lutzoni F."/>
            <person name="Magnuson J."/>
            <person name="Mondo S."/>
            <person name="Nolan M."/>
            <person name="Ohm R."/>
            <person name="Pangilinan J."/>
            <person name="Park H.-J."/>
            <person name="Ramirez L."/>
            <person name="Alfaro M."/>
            <person name="Sun H."/>
            <person name="Tritt A."/>
            <person name="Yoshinaga Y."/>
            <person name="Zwiers L.-H."/>
            <person name="Turgeon B."/>
            <person name="Goodwin S."/>
            <person name="Spatafora J."/>
            <person name="Crous P."/>
            <person name="Grigoriev I."/>
        </authorList>
    </citation>
    <scope>NUCLEOTIDE SEQUENCE</scope>
    <source>
        <strain evidence="6">CBS 133067</strain>
    </source>
</reference>
<dbReference type="Proteomes" id="UP000799772">
    <property type="component" value="Unassembled WGS sequence"/>
</dbReference>
<evidence type="ECO:0000256" key="1">
    <source>
        <dbReference type="ARBA" id="ARBA00005495"/>
    </source>
</evidence>
<dbReference type="PROSITE" id="PS51891">
    <property type="entry name" value="CENP_V_GFA"/>
    <property type="match status" value="1"/>
</dbReference>
<evidence type="ECO:0000256" key="3">
    <source>
        <dbReference type="ARBA" id="ARBA00022833"/>
    </source>
</evidence>
<dbReference type="OrthoDB" id="406544at2759"/>
<evidence type="ECO:0000256" key="4">
    <source>
        <dbReference type="ARBA" id="ARBA00023239"/>
    </source>
</evidence>
<dbReference type="EMBL" id="ML978125">
    <property type="protein sequence ID" value="KAF2099352.1"/>
    <property type="molecule type" value="Genomic_DNA"/>
</dbReference>
<organism evidence="6 7">
    <name type="scientific">Rhizodiscina lignyota</name>
    <dbReference type="NCBI Taxonomy" id="1504668"/>
    <lineage>
        <taxon>Eukaryota</taxon>
        <taxon>Fungi</taxon>
        <taxon>Dikarya</taxon>
        <taxon>Ascomycota</taxon>
        <taxon>Pezizomycotina</taxon>
        <taxon>Dothideomycetes</taxon>
        <taxon>Pleosporomycetidae</taxon>
        <taxon>Aulographales</taxon>
        <taxon>Rhizodiscinaceae</taxon>
        <taxon>Rhizodiscina</taxon>
    </lineage>
</organism>
<accession>A0A9P4IGS3</accession>
<evidence type="ECO:0000313" key="7">
    <source>
        <dbReference type="Proteomes" id="UP000799772"/>
    </source>
</evidence>
<dbReference type="InterPro" id="IPR006913">
    <property type="entry name" value="CENP-V/GFA"/>
</dbReference>